<evidence type="ECO:0000256" key="2">
    <source>
        <dbReference type="ARBA" id="ARBA00022694"/>
    </source>
</evidence>
<dbReference type="PANTHER" id="PTHR47811:SF1">
    <property type="entry name" value="TRNA PSEUDOURIDINE SYNTHASE D"/>
    <property type="match status" value="1"/>
</dbReference>
<evidence type="ECO:0000256" key="3">
    <source>
        <dbReference type="ARBA" id="ARBA00023235"/>
    </source>
</evidence>
<dbReference type="InterPro" id="IPR043165">
    <property type="entry name" value="TruD_insert_sf"/>
</dbReference>
<dbReference type="Proteomes" id="UP000224740">
    <property type="component" value="Unassembled WGS sequence"/>
</dbReference>
<keyword evidence="2 4" id="KW-0819">tRNA processing</keyword>
<evidence type="ECO:0000313" key="7">
    <source>
        <dbReference type="EMBL" id="PHO14363.1"/>
    </source>
</evidence>
<comment type="similarity">
    <text evidence="1 4">Belongs to the pseudouridine synthase TruD family.</text>
</comment>
<comment type="function">
    <text evidence="4">Responsible for synthesis of pseudouridine from uracil-13 in transfer RNAs.</text>
</comment>
<gene>
    <name evidence="4" type="primary">truD</name>
    <name evidence="6" type="ORF">AMRN_0281</name>
    <name evidence="7" type="ORF">CPH92_12470</name>
</gene>
<dbReference type="HAMAP" id="MF_01082">
    <property type="entry name" value="TruD"/>
    <property type="match status" value="1"/>
</dbReference>
<proteinExistence type="inferred from homology"/>
<dbReference type="Gene3D" id="3.30.2350.20">
    <property type="entry name" value="TruD, catalytic domain"/>
    <property type="match status" value="1"/>
</dbReference>
<dbReference type="GO" id="GO:0016829">
    <property type="term" value="F:lyase activity"/>
    <property type="evidence" value="ECO:0007669"/>
    <property type="project" value="UniProtKB-KW"/>
</dbReference>
<dbReference type="PANTHER" id="PTHR47811">
    <property type="entry name" value="TRNA PSEUDOURIDINE SYNTHASE D"/>
    <property type="match status" value="1"/>
</dbReference>
<sequence>MIKRVYFQNHKSLNFDFFQNENDFIVEEMPIEFTLKGNFLILKIKKVNLGTWDLIDLISNFLRIDKNEVGYAGLKDKNATTTQYISIPKRYSKDIKKFKHKKVQILETYLHKEKLNIGHLKGNRFKINLKKVDFDTLILIQNCIKNIKKTGMANYFGFQRFGRDIEENIEKAKQLVSGNLHIKDRKLEKMLISAYQSAFFNSWLVKRISLQKDKFKLIDGDVFHDLKKDKFFTSSKITSTLEENFDKKVVCPTGLLPGRKVFKATLKSREIEERFDDSSIYEKGYRRDALVFVKINDIKYNKATQECLIDFILPKGSYATVFIENIANKNFNS</sequence>
<evidence type="ECO:0000313" key="6">
    <source>
        <dbReference type="EMBL" id="AXX86051.1"/>
    </source>
</evidence>
<dbReference type="InterPro" id="IPR011760">
    <property type="entry name" value="PsdUridine_synth_TruD_insert"/>
</dbReference>
<evidence type="ECO:0000259" key="5">
    <source>
        <dbReference type="PROSITE" id="PS50984"/>
    </source>
</evidence>
<dbReference type="InterPro" id="IPR001656">
    <property type="entry name" value="PsdUridine_synth_TruD"/>
</dbReference>
<keyword evidence="3 4" id="KW-0413">Isomerase</keyword>
<dbReference type="SUPFAM" id="SSF55120">
    <property type="entry name" value="Pseudouridine synthase"/>
    <property type="match status" value="1"/>
</dbReference>
<keyword evidence="8" id="KW-1185">Reference proteome</keyword>
<name>A0A347THH3_9BACT</name>
<dbReference type="Pfam" id="PF01142">
    <property type="entry name" value="TruD"/>
    <property type="match status" value="2"/>
</dbReference>
<reference evidence="7" key="2">
    <citation type="submission" date="2017-09" db="EMBL/GenBank/DDBJ databases">
        <authorList>
            <person name="Perez-Cataluna A."/>
            <person name="Figueras M.J."/>
            <person name="Salas-Masso N."/>
        </authorList>
    </citation>
    <scope>NUCLEOTIDE SEQUENCE</scope>
    <source>
        <strain evidence="7">CECT 7727</strain>
    </source>
</reference>
<dbReference type="EMBL" id="NXAO01000060">
    <property type="protein sequence ID" value="PHO14363.1"/>
    <property type="molecule type" value="Genomic_DNA"/>
</dbReference>
<reference evidence="8" key="1">
    <citation type="submission" date="2017-09" db="EMBL/GenBank/DDBJ databases">
        <title>Arcobacter canalis sp. nov., a new species isolated from a water canal contaminated with urban sewage.</title>
        <authorList>
            <person name="Perez-Cataluna A."/>
            <person name="Salas-Masso N."/>
            <person name="Figueras M.J."/>
        </authorList>
    </citation>
    <scope>NUCLEOTIDE SEQUENCE [LARGE SCALE GENOMIC DNA]</scope>
    <source>
        <strain evidence="8">CECT 7727</strain>
    </source>
</reference>
<evidence type="ECO:0000313" key="8">
    <source>
        <dbReference type="Proteomes" id="UP000224740"/>
    </source>
</evidence>
<dbReference type="GO" id="GO:0003723">
    <property type="term" value="F:RNA binding"/>
    <property type="evidence" value="ECO:0007669"/>
    <property type="project" value="InterPro"/>
</dbReference>
<dbReference type="InterPro" id="IPR020119">
    <property type="entry name" value="PsdUridine_synth_TruD_CS"/>
</dbReference>
<protein>
    <recommendedName>
        <fullName evidence="4">tRNA pseudouridine synthase D</fullName>
        <ecNumber evidence="4">5.4.99.27</ecNumber>
    </recommendedName>
    <alternativeName>
        <fullName evidence="4">tRNA pseudouridine(13) synthase</fullName>
    </alternativeName>
    <alternativeName>
        <fullName evidence="4">tRNA pseudouridylate synthase D</fullName>
    </alternativeName>
    <alternativeName>
        <fullName evidence="4">tRNA-uridine isomerase D</fullName>
    </alternativeName>
</protein>
<dbReference type="GO" id="GO:0160150">
    <property type="term" value="F:tRNA pseudouridine(13) synthase activity"/>
    <property type="evidence" value="ECO:0007669"/>
    <property type="project" value="UniProtKB-EC"/>
</dbReference>
<dbReference type="EC" id="5.4.99.27" evidence="4"/>
<evidence type="ECO:0000256" key="4">
    <source>
        <dbReference type="HAMAP-Rule" id="MF_01082"/>
    </source>
</evidence>
<dbReference type="GO" id="GO:0005829">
    <property type="term" value="C:cytosol"/>
    <property type="evidence" value="ECO:0007669"/>
    <property type="project" value="TreeGrafter"/>
</dbReference>
<dbReference type="AlphaFoldDB" id="A0A347THH3"/>
<dbReference type="InterPro" id="IPR020103">
    <property type="entry name" value="PsdUridine_synth_cat_dom_sf"/>
</dbReference>
<dbReference type="InterPro" id="IPR042214">
    <property type="entry name" value="TruD_catalytic"/>
</dbReference>
<dbReference type="RefSeq" id="WP_099312314.1">
    <property type="nucleotide sequence ID" value="NZ_CP032101.1"/>
</dbReference>
<organism evidence="6 9">
    <name type="scientific">Malaciobacter marinus</name>
    <dbReference type="NCBI Taxonomy" id="505249"/>
    <lineage>
        <taxon>Bacteria</taxon>
        <taxon>Pseudomonadati</taxon>
        <taxon>Campylobacterota</taxon>
        <taxon>Epsilonproteobacteria</taxon>
        <taxon>Campylobacterales</taxon>
        <taxon>Arcobacteraceae</taxon>
        <taxon>Malaciobacter</taxon>
    </lineage>
</organism>
<accession>A0A347THH3</accession>
<dbReference type="PROSITE" id="PS50984">
    <property type="entry name" value="TRUD"/>
    <property type="match status" value="1"/>
</dbReference>
<dbReference type="GO" id="GO:0031119">
    <property type="term" value="P:tRNA pseudouridine synthesis"/>
    <property type="evidence" value="ECO:0007669"/>
    <property type="project" value="UniProtKB-UniRule"/>
</dbReference>
<dbReference type="KEGG" id="amar:AMRN_0281"/>
<dbReference type="Gene3D" id="3.30.2340.10">
    <property type="entry name" value="TruD, insertion domain"/>
    <property type="match status" value="1"/>
</dbReference>
<reference evidence="6 9" key="3">
    <citation type="submission" date="2018-08" db="EMBL/GenBank/DDBJ databases">
        <title>Complete genome of the Arcobacter marinus type strain JCM 15502.</title>
        <authorList>
            <person name="Miller W.G."/>
            <person name="Yee E."/>
            <person name="Huynh S."/>
            <person name="Parker C.T."/>
        </authorList>
    </citation>
    <scope>NUCLEOTIDE SEQUENCE [LARGE SCALE GENOMIC DNA]</scope>
    <source>
        <strain evidence="6 9">JCM 15502</strain>
    </source>
</reference>
<comment type="catalytic activity">
    <reaction evidence="4">
        <text>uridine(13) in tRNA = pseudouridine(13) in tRNA</text>
        <dbReference type="Rhea" id="RHEA:42540"/>
        <dbReference type="Rhea" id="RHEA-COMP:10105"/>
        <dbReference type="Rhea" id="RHEA-COMP:10106"/>
        <dbReference type="ChEBI" id="CHEBI:65314"/>
        <dbReference type="ChEBI" id="CHEBI:65315"/>
        <dbReference type="EC" id="5.4.99.27"/>
    </reaction>
</comment>
<dbReference type="Proteomes" id="UP000264693">
    <property type="component" value="Chromosome"/>
</dbReference>
<feature type="active site" description="Nucleophile" evidence="4">
    <location>
        <position position="76"/>
    </location>
</feature>
<dbReference type="InterPro" id="IPR050170">
    <property type="entry name" value="TruD_pseudoU_synthase"/>
</dbReference>
<evidence type="ECO:0000313" key="9">
    <source>
        <dbReference type="Proteomes" id="UP000264693"/>
    </source>
</evidence>
<dbReference type="PROSITE" id="PS01268">
    <property type="entry name" value="UPF0024"/>
    <property type="match status" value="1"/>
</dbReference>
<dbReference type="EMBL" id="CP032101">
    <property type="protein sequence ID" value="AXX86051.1"/>
    <property type="molecule type" value="Genomic_DNA"/>
</dbReference>
<feature type="domain" description="TRUD" evidence="5">
    <location>
        <begin position="151"/>
        <end position="310"/>
    </location>
</feature>
<keyword evidence="6" id="KW-0456">Lyase</keyword>
<evidence type="ECO:0000256" key="1">
    <source>
        <dbReference type="ARBA" id="ARBA00007953"/>
    </source>
</evidence>